<dbReference type="Proteomes" id="UP000507470">
    <property type="component" value="Unassembled WGS sequence"/>
</dbReference>
<accession>A0A6J8DNA5</accession>
<evidence type="ECO:0000259" key="2">
    <source>
        <dbReference type="PROSITE" id="PS51898"/>
    </source>
</evidence>
<organism evidence="3 4">
    <name type="scientific">Mytilus coruscus</name>
    <name type="common">Sea mussel</name>
    <dbReference type="NCBI Taxonomy" id="42192"/>
    <lineage>
        <taxon>Eukaryota</taxon>
        <taxon>Metazoa</taxon>
        <taxon>Spiralia</taxon>
        <taxon>Lophotrochozoa</taxon>
        <taxon>Mollusca</taxon>
        <taxon>Bivalvia</taxon>
        <taxon>Autobranchia</taxon>
        <taxon>Pteriomorphia</taxon>
        <taxon>Mytilida</taxon>
        <taxon>Mytiloidea</taxon>
        <taxon>Mytilidae</taxon>
        <taxon>Mytilinae</taxon>
        <taxon>Mytilus</taxon>
    </lineage>
</organism>
<dbReference type="GO" id="GO:0015074">
    <property type="term" value="P:DNA integration"/>
    <property type="evidence" value="ECO:0007669"/>
    <property type="project" value="InterPro"/>
</dbReference>
<dbReference type="InterPro" id="IPR013762">
    <property type="entry name" value="Integrase-like_cat_sf"/>
</dbReference>
<dbReference type="SUPFAM" id="SSF56349">
    <property type="entry name" value="DNA breaking-rejoining enzymes"/>
    <property type="match status" value="1"/>
</dbReference>
<dbReference type="InterPro" id="IPR002104">
    <property type="entry name" value="Integrase_catalytic"/>
</dbReference>
<protein>
    <recommendedName>
        <fullName evidence="2">Tyr recombinase domain-containing protein</fullName>
    </recommendedName>
</protein>
<dbReference type="Gene3D" id="1.10.443.10">
    <property type="entry name" value="Intergrase catalytic core"/>
    <property type="match status" value="1"/>
</dbReference>
<sequence length="286" mass="32736">MELTLKDRVDKNKQLKELLPELHVNKIFSGKRKATGNEFSNDWTKKPKFDNAQQGSTFTGAESGTQRTVLRTSLQGVKLLPEWNLDKIIEMLQKKPFEPMKKAELKFITWKTVFLIAITTFRRCSDLQALRLGDGNISVHSRGVYFIREGLSKQDRLGHFGAKIFVPAFDAEKLLDPKRTLTYYLKSTDNFCGENRQDSKLFLAISNPHIPISSQTISSWIVSTIQMAYNDKKKSVKAHSTRAIGPCWALYKGASMKNIMEAADWSRESTFTKFYLRHIDPHVLSK</sequence>
<reference evidence="3 4" key="1">
    <citation type="submission" date="2020-06" db="EMBL/GenBank/DDBJ databases">
        <authorList>
            <person name="Li R."/>
            <person name="Bekaert M."/>
        </authorList>
    </citation>
    <scope>NUCLEOTIDE SEQUENCE [LARGE SCALE GENOMIC DNA]</scope>
    <source>
        <strain evidence="4">wild</strain>
    </source>
</reference>
<name>A0A6J8DNA5_MYTCO</name>
<dbReference type="PROSITE" id="PS51898">
    <property type="entry name" value="TYR_RECOMBINASE"/>
    <property type="match status" value="1"/>
</dbReference>
<keyword evidence="1" id="KW-0233">DNA recombination</keyword>
<evidence type="ECO:0000313" key="4">
    <source>
        <dbReference type="Proteomes" id="UP000507470"/>
    </source>
</evidence>
<dbReference type="GO" id="GO:0006310">
    <property type="term" value="P:DNA recombination"/>
    <property type="evidence" value="ECO:0007669"/>
    <property type="project" value="UniProtKB-KW"/>
</dbReference>
<dbReference type="PANTHER" id="PTHR35617">
    <property type="entry name" value="PHAGE_INTEGRASE DOMAIN-CONTAINING PROTEIN"/>
    <property type="match status" value="1"/>
</dbReference>
<keyword evidence="4" id="KW-1185">Reference proteome</keyword>
<dbReference type="GO" id="GO:0003677">
    <property type="term" value="F:DNA binding"/>
    <property type="evidence" value="ECO:0007669"/>
    <property type="project" value="InterPro"/>
</dbReference>
<dbReference type="InterPro" id="IPR011010">
    <property type="entry name" value="DNA_brk_join_enz"/>
</dbReference>
<dbReference type="EMBL" id="CACVKT020007633">
    <property type="protein sequence ID" value="CAC5409082.1"/>
    <property type="molecule type" value="Genomic_DNA"/>
</dbReference>
<feature type="domain" description="Tyr recombinase" evidence="2">
    <location>
        <begin position="78"/>
        <end position="286"/>
    </location>
</feature>
<proteinExistence type="predicted"/>
<evidence type="ECO:0000256" key="1">
    <source>
        <dbReference type="ARBA" id="ARBA00023172"/>
    </source>
</evidence>
<dbReference type="OrthoDB" id="6090063at2759"/>
<dbReference type="AlphaFoldDB" id="A0A6J8DNA5"/>
<dbReference type="PANTHER" id="PTHR35617:SF3">
    <property type="entry name" value="CORE-BINDING (CB) DOMAIN-CONTAINING PROTEIN"/>
    <property type="match status" value="1"/>
</dbReference>
<evidence type="ECO:0000313" key="3">
    <source>
        <dbReference type="EMBL" id="CAC5409082.1"/>
    </source>
</evidence>
<gene>
    <name evidence="3" type="ORF">MCOR_42413</name>
</gene>